<evidence type="ECO:0000313" key="1">
    <source>
        <dbReference type="EMBL" id="CCD70750.1"/>
    </source>
</evidence>
<dbReference type="InParanoid" id="C8JQP2"/>
<dbReference type="HOGENOM" id="CLU_1596019_0_0_1"/>
<accession>C8JQP2</accession>
<proteinExistence type="predicted"/>
<dbReference type="RefSeq" id="NP_001254944.1">
    <property type="nucleotide sequence ID" value="NM_001268015.1"/>
</dbReference>
<dbReference type="CTD" id="13190077"/>
<organism evidence="1 2">
    <name type="scientific">Caenorhabditis elegans</name>
    <dbReference type="NCBI Taxonomy" id="6239"/>
    <lineage>
        <taxon>Eukaryota</taxon>
        <taxon>Metazoa</taxon>
        <taxon>Ecdysozoa</taxon>
        <taxon>Nematoda</taxon>
        <taxon>Chromadorea</taxon>
        <taxon>Rhabditida</taxon>
        <taxon>Rhabditina</taxon>
        <taxon>Rhabditomorpha</taxon>
        <taxon>Rhabditoidea</taxon>
        <taxon>Rhabditidae</taxon>
        <taxon>Peloderinae</taxon>
        <taxon>Caenorhabditis</taxon>
    </lineage>
</organism>
<evidence type="ECO:0000313" key="3">
    <source>
        <dbReference type="WormBase" id="F37C12.21"/>
    </source>
</evidence>
<dbReference type="WormBase" id="F37C12.21">
    <property type="protein sequence ID" value="CE43994"/>
    <property type="gene ID" value="WBGene00194742"/>
</dbReference>
<dbReference type="Proteomes" id="UP000001940">
    <property type="component" value="Chromosome III"/>
</dbReference>
<dbReference type="EMBL" id="BX284603">
    <property type="protein sequence ID" value="CCD70750.1"/>
    <property type="molecule type" value="Genomic_DNA"/>
</dbReference>
<gene>
    <name evidence="1" type="ORF">CELE_F37C12.21</name>
    <name evidence="1 3" type="ORF">F37C12.21</name>
</gene>
<name>C8JQP2_CAEEL</name>
<dbReference type="AlphaFoldDB" id="C8JQP2"/>
<reference evidence="1 2" key="1">
    <citation type="journal article" date="1998" name="Science">
        <title>Genome sequence of the nematode C. elegans: a platform for investigating biology.</title>
        <authorList>
            <consortium name="The C. elegans sequencing consortium"/>
            <person name="Sulson J.E."/>
            <person name="Waterston R."/>
        </authorList>
    </citation>
    <scope>NUCLEOTIDE SEQUENCE [LARGE SCALE GENOMIC DNA]</scope>
    <source>
        <strain evidence="1 2">Bristol N2</strain>
    </source>
</reference>
<dbReference type="OrthoDB" id="4405280at2759"/>
<protein>
    <submittedName>
        <fullName evidence="1">Uncharacterized protein</fullName>
    </submittedName>
</protein>
<dbReference type="GeneID" id="13190077"/>
<sequence>MNQIVNTDKTVKKELTTRWKKLLVSKRKGKWSLGGERLSVIIRSKLSTLFFENRCRCRQRIFSEISHGFYTNNRIIFLFKNGIAYFLRIPDFVMKALLLILLVSSVVCDAPMKSPMCLCAPGQICTKGTCHDYLIPNRARRSTGCDKRCPINTYCDSGSCMSSSYFG</sequence>
<dbReference type="KEGG" id="cel:CELE_F37C12.21"/>
<dbReference type="PaxDb" id="6239-F37C12.21"/>
<dbReference type="Bgee" id="WBGene00194742">
    <property type="expression patterns" value="Expressed in adult organism and 2 other cell types or tissues"/>
</dbReference>
<dbReference type="AGR" id="WB:WBGene00194742"/>
<evidence type="ECO:0000313" key="2">
    <source>
        <dbReference type="Proteomes" id="UP000001940"/>
    </source>
</evidence>
<keyword evidence="2" id="KW-1185">Reference proteome</keyword>